<dbReference type="EMBL" id="AQPX01000017">
    <property type="protein sequence ID" value="EON72721.1"/>
    <property type="molecule type" value="Genomic_DNA"/>
</dbReference>
<accession>R7ZFB0</accession>
<name>R7ZFB0_LYSSH</name>
<dbReference type="Proteomes" id="UP000013911">
    <property type="component" value="Unassembled WGS sequence"/>
</dbReference>
<comment type="caution">
    <text evidence="1">The sequence shown here is derived from an EMBL/GenBank/DDBJ whole genome shotgun (WGS) entry which is preliminary data.</text>
</comment>
<protein>
    <submittedName>
        <fullName evidence="1">Uncharacterized protein</fullName>
    </submittedName>
</protein>
<organism evidence="1 2">
    <name type="scientific">Lysinibacillus sphaericus OT4b.31</name>
    <dbReference type="NCBI Taxonomy" id="1285586"/>
    <lineage>
        <taxon>Bacteria</taxon>
        <taxon>Bacillati</taxon>
        <taxon>Bacillota</taxon>
        <taxon>Bacilli</taxon>
        <taxon>Bacillales</taxon>
        <taxon>Bacillaceae</taxon>
        <taxon>Lysinibacillus</taxon>
    </lineage>
</organism>
<evidence type="ECO:0000313" key="1">
    <source>
        <dbReference type="EMBL" id="EON72721.1"/>
    </source>
</evidence>
<evidence type="ECO:0000313" key="2">
    <source>
        <dbReference type="Proteomes" id="UP000013911"/>
    </source>
</evidence>
<reference evidence="1 2" key="1">
    <citation type="submission" date="2013-04" db="EMBL/GenBank/DDBJ databases">
        <title>Draft genome of the heavy metal tolerant bacterium Lysinibacillus sphaericus strain OT4b.31.</title>
        <authorList>
            <person name="Pena-Montenegro T.D."/>
            <person name="Dussan J."/>
        </authorList>
    </citation>
    <scope>NUCLEOTIDE SEQUENCE [LARGE SCALE GENOMIC DNA]</scope>
    <source>
        <strain evidence="1 2">OT4b.31</strain>
    </source>
</reference>
<gene>
    <name evidence="1" type="ORF">H131_11298</name>
</gene>
<dbReference type="HOGENOM" id="CLU_2770954_0_0_9"/>
<dbReference type="AlphaFoldDB" id="R7ZFB0"/>
<sequence length="69" mass="7998">MVREILKYPIEGGGGGQKLREKTLEAPPQEKLDILHKQCDLSHISTELSQEQVQKMMQVIEEIRLNRQK</sequence>
<proteinExistence type="predicted"/>
<dbReference type="PATRIC" id="fig|1285586.5.peg.2295"/>